<dbReference type="GO" id="GO:0043169">
    <property type="term" value="F:cation binding"/>
    <property type="evidence" value="ECO:0007669"/>
    <property type="project" value="InterPro"/>
</dbReference>
<accession>A0A2S2DXL5</accession>
<dbReference type="KEGG" id="psez:HME7025_01655"/>
<name>A0A2S2DXL5_9BACT</name>
<evidence type="ECO:0000256" key="2">
    <source>
        <dbReference type="ARBA" id="ARBA00002953"/>
    </source>
</evidence>
<dbReference type="PANTHER" id="PTHR43651">
    <property type="entry name" value="1,4-ALPHA-GLUCAN-BRANCHING ENZYME"/>
    <property type="match status" value="1"/>
</dbReference>
<dbReference type="NCBIfam" id="NF003811">
    <property type="entry name" value="PRK05402.1"/>
    <property type="match status" value="1"/>
</dbReference>
<dbReference type="NCBIfam" id="NF008967">
    <property type="entry name" value="PRK12313.1"/>
    <property type="match status" value="1"/>
</dbReference>
<dbReference type="EMBL" id="CP029346">
    <property type="protein sequence ID" value="AWL09507.1"/>
    <property type="molecule type" value="Genomic_DNA"/>
</dbReference>
<dbReference type="GO" id="GO:0005978">
    <property type="term" value="P:glycogen biosynthetic process"/>
    <property type="evidence" value="ECO:0007669"/>
    <property type="project" value="UniProtKB-UniRule"/>
</dbReference>
<dbReference type="PANTHER" id="PTHR43651:SF3">
    <property type="entry name" value="1,4-ALPHA-GLUCAN-BRANCHING ENZYME"/>
    <property type="match status" value="1"/>
</dbReference>
<dbReference type="SUPFAM" id="SSF51445">
    <property type="entry name" value="(Trans)glycosidases"/>
    <property type="match status" value="1"/>
</dbReference>
<dbReference type="SMART" id="SM00642">
    <property type="entry name" value="Aamy"/>
    <property type="match status" value="1"/>
</dbReference>
<dbReference type="InterPro" id="IPR017853">
    <property type="entry name" value="GH"/>
</dbReference>
<proteinExistence type="inferred from homology"/>
<dbReference type="InterPro" id="IPR004193">
    <property type="entry name" value="Glyco_hydro_13_N"/>
</dbReference>
<keyword evidence="12" id="KW-1185">Reference proteome</keyword>
<dbReference type="Gene3D" id="2.60.40.10">
    <property type="entry name" value="Immunoglobulins"/>
    <property type="match status" value="1"/>
</dbReference>
<gene>
    <name evidence="10 11" type="primary">glgB</name>
    <name evidence="11" type="ORF">HME7025_01655</name>
</gene>
<evidence type="ECO:0000256" key="8">
    <source>
        <dbReference type="ARBA" id="ARBA00023056"/>
    </source>
</evidence>
<dbReference type="InterPro" id="IPR013780">
    <property type="entry name" value="Glyco_hydro_b"/>
</dbReference>
<dbReference type="InterPro" id="IPR037439">
    <property type="entry name" value="Branching_enzy"/>
</dbReference>
<evidence type="ECO:0000256" key="6">
    <source>
        <dbReference type="ARBA" id="ARBA00022676"/>
    </source>
</evidence>
<dbReference type="InterPro" id="IPR013783">
    <property type="entry name" value="Ig-like_fold"/>
</dbReference>
<dbReference type="Pfam" id="PF02806">
    <property type="entry name" value="Alpha-amylase_C"/>
    <property type="match status" value="1"/>
</dbReference>
<keyword evidence="5 10" id="KW-0321">Glycogen metabolism</keyword>
<dbReference type="EC" id="2.4.1.18" evidence="10"/>
<comment type="pathway">
    <text evidence="3 10">Glycan biosynthesis; glycogen biosynthesis.</text>
</comment>
<dbReference type="Pfam" id="PF00128">
    <property type="entry name" value="Alpha-amylase"/>
    <property type="match status" value="1"/>
</dbReference>
<dbReference type="CDD" id="cd11322">
    <property type="entry name" value="AmyAc_Glg_BE"/>
    <property type="match status" value="1"/>
</dbReference>
<dbReference type="FunFam" id="2.60.40.1180:FF:000002">
    <property type="entry name" value="1,4-alpha-glucan branching enzyme GlgB"/>
    <property type="match status" value="1"/>
</dbReference>
<evidence type="ECO:0000256" key="4">
    <source>
        <dbReference type="ARBA" id="ARBA00009000"/>
    </source>
</evidence>
<sequence>MAIVKPHSFFSDFDIALFLNGKHTRLYEKLGAFEIELEGEVGTYFSVWAPNAESVFVVGNFNFWDSSEHGLYPRWDSSGIWEGFIPNIKTGETYKYWIKSKTGEILEKLDPMGLFCETPPKTASIVWNTYKEWKDQTWMQERSQKNSLNAPMSIYEVHLGSWQKTLENEYLSYADLSDKLVQYVKDMGFTHVEFMPIMEHPYAPSWGYQITGYFAPSSRFGDPQGFMTLVERFHQEGIGVILDWVPSHFPGDDHGLRNFDGGCLYEHPDPKRGFHPDWQSYIFDYGKNEVRSFLLSNAAFWLDRYHIDGLRVDAVASMLYLDYSRNDGEWEANVYGGNHNLEAISFLQELNIHMYGEFPDIQMIAEESTSFPGVTKPVFQGGLGFGQKWMMGWMNDTLNFFHKDPIHRKYHLNDLTFSLIYAFTENFCLPLSHDEVVYGKNSLLNKMPGDEWQKFANLRVLLSEQFTHPGSKLLFMGGEFGQKEEWNHNQSLDWHELDNFYHKGIQSTVKALNQLYRDEAALYSKQFSHEGFEWIESNDQGNSVITYIRKGEVAKQQVIVILNLTPAPRENYRIGVPLPGVWKVLFNSDKKELGGSDYPISGAVMTEAINWQGKAFSISLNLPPMAALILKA</sequence>
<dbReference type="Proteomes" id="UP000245468">
    <property type="component" value="Chromosome"/>
</dbReference>
<evidence type="ECO:0000256" key="3">
    <source>
        <dbReference type="ARBA" id="ARBA00004964"/>
    </source>
</evidence>
<reference evidence="12" key="1">
    <citation type="submission" date="2018-05" db="EMBL/GenBank/DDBJ databases">
        <title>Pseudarcicella sp. HME7025 Genome sequencing and assembly.</title>
        <authorList>
            <person name="Kim H."/>
            <person name="Kang H."/>
            <person name="Joh K."/>
        </authorList>
    </citation>
    <scope>NUCLEOTIDE SEQUENCE [LARGE SCALE GENOMIC DNA]</scope>
    <source>
        <strain evidence="12">HME7025</strain>
    </source>
</reference>
<organism evidence="11 12">
    <name type="scientific">Aquirufa nivalisilvae</name>
    <dbReference type="NCBI Taxonomy" id="2516557"/>
    <lineage>
        <taxon>Bacteria</taxon>
        <taxon>Pseudomonadati</taxon>
        <taxon>Bacteroidota</taxon>
        <taxon>Cytophagia</taxon>
        <taxon>Cytophagales</taxon>
        <taxon>Flectobacillaceae</taxon>
        <taxon>Aquirufa</taxon>
    </lineage>
</organism>
<keyword evidence="8 10" id="KW-0320">Glycogen biosynthesis</keyword>
<protein>
    <recommendedName>
        <fullName evidence="10">1,4-alpha-glucan branching enzyme GlgB</fullName>
        <ecNumber evidence="10">2.4.1.18</ecNumber>
    </recommendedName>
    <alternativeName>
        <fullName evidence="10">1,4-alpha-D-glucan:1,4-alpha-D-glucan 6-glucosyl-transferase</fullName>
    </alternativeName>
    <alternativeName>
        <fullName evidence="10">Alpha-(1-&gt;4)-glucan branching enzyme</fullName>
    </alternativeName>
    <alternativeName>
        <fullName evidence="10">Glycogen branching enzyme</fullName>
        <shortName evidence="10">BE</shortName>
    </alternativeName>
</protein>
<evidence type="ECO:0000256" key="9">
    <source>
        <dbReference type="ARBA" id="ARBA00023277"/>
    </source>
</evidence>
<comment type="similarity">
    <text evidence="4 10">Belongs to the glycosyl hydrolase 13 family. GlgB subfamily.</text>
</comment>
<dbReference type="InterPro" id="IPR006047">
    <property type="entry name" value="GH13_cat_dom"/>
</dbReference>
<dbReference type="GO" id="GO:0004553">
    <property type="term" value="F:hydrolase activity, hydrolyzing O-glycosyl compounds"/>
    <property type="evidence" value="ECO:0007669"/>
    <property type="project" value="InterPro"/>
</dbReference>
<dbReference type="RefSeq" id="WP_109323185.1">
    <property type="nucleotide sequence ID" value="NZ_CP029346.1"/>
</dbReference>
<dbReference type="HAMAP" id="MF_00685">
    <property type="entry name" value="GlgB"/>
    <property type="match status" value="1"/>
</dbReference>
<dbReference type="GO" id="GO:0003844">
    <property type="term" value="F:1,4-alpha-glucan branching enzyme activity"/>
    <property type="evidence" value="ECO:0007669"/>
    <property type="project" value="UniProtKB-UniRule"/>
</dbReference>
<dbReference type="UniPathway" id="UPA00164"/>
<dbReference type="InterPro" id="IPR006048">
    <property type="entry name" value="A-amylase/branching_C"/>
</dbReference>
<dbReference type="SUPFAM" id="SSF81296">
    <property type="entry name" value="E set domains"/>
    <property type="match status" value="1"/>
</dbReference>
<evidence type="ECO:0000313" key="12">
    <source>
        <dbReference type="Proteomes" id="UP000245468"/>
    </source>
</evidence>
<dbReference type="FunFam" id="3.20.20.80:FF:000003">
    <property type="entry name" value="1,4-alpha-glucan branching enzyme GlgB"/>
    <property type="match status" value="1"/>
</dbReference>
<feature type="active site" description="Proton donor" evidence="10">
    <location>
        <position position="366"/>
    </location>
</feature>
<comment type="function">
    <text evidence="2 10">Catalyzes the formation of the alpha-1,6-glucosidic linkages in glycogen by scission of a 1,4-alpha-linked oligosaccharide from growing alpha-1,4-glucan chains and the subsequent attachment of the oligosaccharide to the alpha-1,6 position.</text>
</comment>
<dbReference type="Gene3D" id="2.60.40.1180">
    <property type="entry name" value="Golgi alpha-mannosidase II"/>
    <property type="match status" value="1"/>
</dbReference>
<dbReference type="OrthoDB" id="9761875at2"/>
<dbReference type="CDD" id="cd02855">
    <property type="entry name" value="E_set_GBE_prok_N"/>
    <property type="match status" value="1"/>
</dbReference>
<dbReference type="PIRSF" id="PIRSF000463">
    <property type="entry name" value="GlgB"/>
    <property type="match status" value="1"/>
</dbReference>
<evidence type="ECO:0000256" key="1">
    <source>
        <dbReference type="ARBA" id="ARBA00000826"/>
    </source>
</evidence>
<keyword evidence="9 10" id="KW-0119">Carbohydrate metabolism</keyword>
<evidence type="ECO:0000256" key="10">
    <source>
        <dbReference type="HAMAP-Rule" id="MF_00685"/>
    </source>
</evidence>
<dbReference type="InterPro" id="IPR014756">
    <property type="entry name" value="Ig_E-set"/>
</dbReference>
<dbReference type="Gene3D" id="3.20.20.80">
    <property type="entry name" value="Glycosidases"/>
    <property type="match status" value="1"/>
</dbReference>
<dbReference type="NCBIfam" id="TIGR01515">
    <property type="entry name" value="branching_enzym"/>
    <property type="match status" value="1"/>
</dbReference>
<dbReference type="GO" id="GO:0005829">
    <property type="term" value="C:cytosol"/>
    <property type="evidence" value="ECO:0007669"/>
    <property type="project" value="TreeGrafter"/>
</dbReference>
<dbReference type="Pfam" id="PF02922">
    <property type="entry name" value="CBM_48"/>
    <property type="match status" value="1"/>
</dbReference>
<dbReference type="InterPro" id="IPR006407">
    <property type="entry name" value="GlgB"/>
</dbReference>
<dbReference type="AlphaFoldDB" id="A0A2S2DXL5"/>
<keyword evidence="7 10" id="KW-0808">Transferase</keyword>
<keyword evidence="6 10" id="KW-0328">Glycosyltransferase</keyword>
<dbReference type="SUPFAM" id="SSF51011">
    <property type="entry name" value="Glycosyl hydrolase domain"/>
    <property type="match status" value="1"/>
</dbReference>
<evidence type="ECO:0000313" key="11">
    <source>
        <dbReference type="EMBL" id="AWL09507.1"/>
    </source>
</evidence>
<evidence type="ECO:0000256" key="7">
    <source>
        <dbReference type="ARBA" id="ARBA00022679"/>
    </source>
</evidence>
<comment type="catalytic activity">
    <reaction evidence="1 10">
        <text>Transfers a segment of a (1-&gt;4)-alpha-D-glucan chain to a primary hydroxy group in a similar glucan chain.</text>
        <dbReference type="EC" id="2.4.1.18"/>
    </reaction>
</comment>
<comment type="subunit">
    <text evidence="10">Monomer.</text>
</comment>
<dbReference type="InterPro" id="IPR044143">
    <property type="entry name" value="GlgB_N_E_set_prok"/>
</dbReference>
<evidence type="ECO:0000256" key="5">
    <source>
        <dbReference type="ARBA" id="ARBA00022600"/>
    </source>
</evidence>
<feature type="active site" description="Nucleophile" evidence="10">
    <location>
        <position position="313"/>
    </location>
</feature>